<dbReference type="SMART" id="SM00563">
    <property type="entry name" value="PlsC"/>
    <property type="match status" value="1"/>
</dbReference>
<keyword evidence="2 4" id="KW-0012">Acyltransferase</keyword>
<dbReference type="PANTHER" id="PTHR10434">
    <property type="entry name" value="1-ACYL-SN-GLYCEROL-3-PHOSPHATE ACYLTRANSFERASE"/>
    <property type="match status" value="1"/>
</dbReference>
<dbReference type="GO" id="GO:0005886">
    <property type="term" value="C:plasma membrane"/>
    <property type="evidence" value="ECO:0007669"/>
    <property type="project" value="TreeGrafter"/>
</dbReference>
<reference evidence="5" key="1">
    <citation type="submission" date="2016-10" db="EMBL/GenBank/DDBJ databases">
        <authorList>
            <person name="Varghese N."/>
            <person name="Submissions S."/>
        </authorList>
    </citation>
    <scope>NUCLEOTIDE SEQUENCE [LARGE SCALE GENOMIC DNA]</scope>
    <source>
        <strain evidence="5">IBRC-M 10655</strain>
    </source>
</reference>
<sequence length="264" mass="28790">MTSENADAAPSVGWLGDDARVRTESNRHIGVFRAIKLMFLLPRRGRGFWYSLAIDLLWPLLAVSTRLRFRGDLPKEGGLLLASNHLSNADPVTVTAFALHAGRIPRFLAKSSLWKVPVIGSVARGGGHIPVERETAQARGAYHGAVDAVRRGECVLFFPEAGFSDDVDHWPSARVKNGVARVALETGAPVVPVVNWGTHTLLPAKAKFPKLFPRKTIDIVTGDPVDLSDITGTDREALNEATRRIMAAITDLLSELRGERPPVR</sequence>
<evidence type="ECO:0000256" key="2">
    <source>
        <dbReference type="ARBA" id="ARBA00023315"/>
    </source>
</evidence>
<protein>
    <submittedName>
        <fullName evidence="4">1-acyl-sn-glycerol-3-phosphate acyltransferases</fullName>
    </submittedName>
</protein>
<evidence type="ECO:0000313" key="5">
    <source>
        <dbReference type="Proteomes" id="UP000199651"/>
    </source>
</evidence>
<feature type="domain" description="Phospholipid/glycerol acyltransferase" evidence="3">
    <location>
        <begin position="79"/>
        <end position="198"/>
    </location>
</feature>
<name>A0A1H0T193_9PSEU</name>
<dbReference type="SUPFAM" id="SSF69593">
    <property type="entry name" value="Glycerol-3-phosphate (1)-acyltransferase"/>
    <property type="match status" value="1"/>
</dbReference>
<dbReference type="AlphaFoldDB" id="A0A1H0T193"/>
<proteinExistence type="predicted"/>
<keyword evidence="1 4" id="KW-0808">Transferase</keyword>
<dbReference type="PANTHER" id="PTHR10434:SF55">
    <property type="entry name" value="POSSIBLE ACYLTRANSFERASE"/>
    <property type="match status" value="1"/>
</dbReference>
<dbReference type="GO" id="GO:0006654">
    <property type="term" value="P:phosphatidic acid biosynthetic process"/>
    <property type="evidence" value="ECO:0007669"/>
    <property type="project" value="TreeGrafter"/>
</dbReference>
<evidence type="ECO:0000313" key="4">
    <source>
        <dbReference type="EMBL" id="SDP47356.1"/>
    </source>
</evidence>
<dbReference type="InterPro" id="IPR002123">
    <property type="entry name" value="Plipid/glycerol_acylTrfase"/>
</dbReference>
<gene>
    <name evidence="4" type="ORF">SAMN05192558_109190</name>
</gene>
<dbReference type="EMBL" id="FNJB01000009">
    <property type="protein sequence ID" value="SDP47356.1"/>
    <property type="molecule type" value="Genomic_DNA"/>
</dbReference>
<dbReference type="Pfam" id="PF01553">
    <property type="entry name" value="Acyltransferase"/>
    <property type="match status" value="1"/>
</dbReference>
<dbReference type="CDD" id="cd07989">
    <property type="entry name" value="LPLAT_AGPAT-like"/>
    <property type="match status" value="1"/>
</dbReference>
<dbReference type="GO" id="GO:0003841">
    <property type="term" value="F:1-acylglycerol-3-phosphate O-acyltransferase activity"/>
    <property type="evidence" value="ECO:0007669"/>
    <property type="project" value="TreeGrafter"/>
</dbReference>
<dbReference type="STRING" id="504798.SAMN05421871_11814"/>
<evidence type="ECO:0000259" key="3">
    <source>
        <dbReference type="SMART" id="SM00563"/>
    </source>
</evidence>
<accession>A0A1H0T193</accession>
<organism evidence="4 5">
    <name type="scientific">Actinokineospora alba</name>
    <dbReference type="NCBI Taxonomy" id="504798"/>
    <lineage>
        <taxon>Bacteria</taxon>
        <taxon>Bacillati</taxon>
        <taxon>Actinomycetota</taxon>
        <taxon>Actinomycetes</taxon>
        <taxon>Pseudonocardiales</taxon>
        <taxon>Pseudonocardiaceae</taxon>
        <taxon>Actinokineospora</taxon>
    </lineage>
</organism>
<dbReference type="Proteomes" id="UP000199651">
    <property type="component" value="Unassembled WGS sequence"/>
</dbReference>
<evidence type="ECO:0000256" key="1">
    <source>
        <dbReference type="ARBA" id="ARBA00022679"/>
    </source>
</evidence>
<keyword evidence="5" id="KW-1185">Reference proteome</keyword>